<evidence type="ECO:0000313" key="4">
    <source>
        <dbReference type="EMBL" id="VFR77409.1"/>
    </source>
</evidence>
<feature type="domain" description="NAD-dependent epimerase/dehydratase" evidence="2">
    <location>
        <begin position="13"/>
        <end position="245"/>
    </location>
</feature>
<dbReference type="Gene3D" id="3.90.25.10">
    <property type="entry name" value="UDP-galactose 4-epimerase, domain 1"/>
    <property type="match status" value="1"/>
</dbReference>
<dbReference type="Gene3D" id="3.40.50.720">
    <property type="entry name" value="NAD(P)-binding Rossmann-like Domain"/>
    <property type="match status" value="1"/>
</dbReference>
<dbReference type="InterPro" id="IPR013445">
    <property type="entry name" value="CDP_4_6_deHydtase"/>
</dbReference>
<dbReference type="AlphaFoldDB" id="A0A484PCX2"/>
<dbReference type="InterPro" id="IPR036291">
    <property type="entry name" value="NAD(P)-bd_dom_sf"/>
</dbReference>
<accession>A0A484PCX2</accession>
<gene>
    <name evidence="3" type="ORF">ANDA3_2151</name>
    <name evidence="5" type="ORF">DAR2_2019</name>
    <name evidence="4" type="ORF">DAR3_2017</name>
</gene>
<evidence type="ECO:0000259" key="2">
    <source>
        <dbReference type="Pfam" id="PF01370"/>
    </source>
</evidence>
<reference evidence="3" key="1">
    <citation type="submission" date="2019-03" db="EMBL/GenBank/DDBJ databases">
        <authorList>
            <person name="Danneels B."/>
        </authorList>
    </citation>
    <scope>NUCLEOTIDE SEQUENCE</scope>
</reference>
<dbReference type="EMBL" id="CAADIC010000002">
    <property type="protein sequence ID" value="VFR22619.1"/>
    <property type="molecule type" value="Genomic_DNA"/>
</dbReference>
<keyword evidence="3" id="KW-0456">Lyase</keyword>
<dbReference type="EMBL" id="CAADIL010000034">
    <property type="protein sequence ID" value="VFR85618.1"/>
    <property type="molecule type" value="Genomic_DNA"/>
</dbReference>
<evidence type="ECO:0000313" key="3">
    <source>
        <dbReference type="EMBL" id="VFR22619.1"/>
    </source>
</evidence>
<evidence type="ECO:0000256" key="1">
    <source>
        <dbReference type="ARBA" id="ARBA00007637"/>
    </source>
</evidence>
<comment type="similarity">
    <text evidence="1">Belongs to the NAD(P)-dependent epimerase/dehydratase family.</text>
</comment>
<dbReference type="EC" id="4.2.1.45" evidence="3"/>
<evidence type="ECO:0000313" key="5">
    <source>
        <dbReference type="EMBL" id="VFR85618.1"/>
    </source>
</evidence>
<dbReference type="SUPFAM" id="SSF51735">
    <property type="entry name" value="NAD(P)-binding Rossmann-fold domains"/>
    <property type="match status" value="1"/>
</dbReference>
<protein>
    <submittedName>
        <fullName evidence="3">Similar to CDP-glucose 4,6-dehydratase</fullName>
        <ecNumber evidence="3">4.2.1.45</ecNumber>
    </submittedName>
</protein>
<name>A0A484PCX2_9ZZZZ</name>
<dbReference type="NCBIfam" id="TIGR02622">
    <property type="entry name" value="CDP_4_6_dhtase"/>
    <property type="match status" value="1"/>
</dbReference>
<dbReference type="EMBL" id="CAADIJ010000020">
    <property type="protein sequence ID" value="VFR77409.1"/>
    <property type="molecule type" value="Genomic_DNA"/>
</dbReference>
<proteinExistence type="inferred from homology"/>
<dbReference type="CDD" id="cd05252">
    <property type="entry name" value="CDP_GD_SDR_e"/>
    <property type="match status" value="1"/>
</dbReference>
<dbReference type="PANTHER" id="PTHR43000">
    <property type="entry name" value="DTDP-D-GLUCOSE 4,6-DEHYDRATASE-RELATED"/>
    <property type="match status" value="1"/>
</dbReference>
<dbReference type="InterPro" id="IPR001509">
    <property type="entry name" value="Epimerase_deHydtase"/>
</dbReference>
<organism evidence="3">
    <name type="scientific">plant metagenome</name>
    <dbReference type="NCBI Taxonomy" id="1297885"/>
    <lineage>
        <taxon>unclassified sequences</taxon>
        <taxon>metagenomes</taxon>
        <taxon>organismal metagenomes</taxon>
    </lineage>
</organism>
<dbReference type="Pfam" id="PF01370">
    <property type="entry name" value="Epimerase"/>
    <property type="match status" value="1"/>
</dbReference>
<dbReference type="GO" id="GO:0047733">
    <property type="term" value="F:CDP-glucose 4,6-dehydratase activity"/>
    <property type="evidence" value="ECO:0007669"/>
    <property type="project" value="UniProtKB-EC"/>
</dbReference>
<sequence length="360" mass="39354">MRQFQGRYAGKRVLLTGHTGFKGSWLACWLAQLGAEVTGYALDPAATPNHWDLLAAPATDIRGDVRELSPLMDAFARSRPEVVFHLAAQTLVRQSYGDPLNSWSSNVMGTANVLEACRRTPGVRAVVVITTDKVYANREWPWGYRENDTLGGHDPYSASKAACEMVVDSYRKAFWHALDAPLVASARAGNVIGGGGDWAADRLVPDLVRAVTAGVPLEIRHPQATRPWQHVLECLSGYLMLGERLLAGDRACADAWNFGPAHADNRRVGDILAALARHWPELRWQAGPPSPLHEAGLLQLDCARAHSVLGWQPVLGLDEALALTAQWYRHHHATGQAQTRAQLDHYLAAAQAAGARWITP</sequence>